<dbReference type="Proteomes" id="UP000562492">
    <property type="component" value="Unassembled WGS sequence"/>
</dbReference>
<evidence type="ECO:0000256" key="8">
    <source>
        <dbReference type="SAM" id="MobiDB-lite"/>
    </source>
</evidence>
<evidence type="ECO:0000256" key="7">
    <source>
        <dbReference type="SAM" id="Coils"/>
    </source>
</evidence>
<feature type="chain" id="PRO_5046113203" evidence="10">
    <location>
        <begin position="19"/>
        <end position="1099"/>
    </location>
</feature>
<gene>
    <name evidence="15" type="ORF">HNP33_000583</name>
</gene>
<feature type="compositionally biased region" description="Basic and acidic residues" evidence="8">
    <location>
        <begin position="179"/>
        <end position="188"/>
    </location>
</feature>
<dbReference type="InterPro" id="IPR049278">
    <property type="entry name" value="MS_channel_C"/>
</dbReference>
<dbReference type="InterPro" id="IPR025692">
    <property type="entry name" value="MscS_IM_dom1"/>
</dbReference>
<keyword evidence="3" id="KW-1003">Cell membrane</keyword>
<dbReference type="EMBL" id="JACHKZ010000002">
    <property type="protein sequence ID" value="MBB6576535.1"/>
    <property type="molecule type" value="Genomic_DNA"/>
</dbReference>
<feature type="region of interest" description="Disordered" evidence="8">
    <location>
        <begin position="30"/>
        <end position="57"/>
    </location>
</feature>
<evidence type="ECO:0000256" key="3">
    <source>
        <dbReference type="ARBA" id="ARBA00022475"/>
    </source>
</evidence>
<comment type="subcellular location">
    <subcellularLocation>
        <location evidence="1">Cell membrane</location>
        <topology evidence="1">Multi-pass membrane protein</topology>
    </subcellularLocation>
</comment>
<feature type="transmembrane region" description="Helical" evidence="9">
    <location>
        <begin position="905"/>
        <end position="932"/>
    </location>
</feature>
<evidence type="ECO:0000313" key="15">
    <source>
        <dbReference type="EMBL" id="MBB6576535.1"/>
    </source>
</evidence>
<feature type="transmembrane region" description="Helical" evidence="9">
    <location>
        <begin position="677"/>
        <end position="698"/>
    </location>
</feature>
<dbReference type="InterPro" id="IPR052702">
    <property type="entry name" value="MscS-like_channel"/>
</dbReference>
<dbReference type="InterPro" id="IPR006686">
    <property type="entry name" value="MscS_channel_CS"/>
</dbReference>
<feature type="domain" description="Mechanosensitive ion channel inner membrane" evidence="12">
    <location>
        <begin position="487"/>
        <end position="815"/>
    </location>
</feature>
<evidence type="ECO:0000256" key="4">
    <source>
        <dbReference type="ARBA" id="ARBA00022692"/>
    </source>
</evidence>
<organism evidence="15 16">
    <name type="scientific">Comamonas odontotermitis</name>
    <dbReference type="NCBI Taxonomy" id="379895"/>
    <lineage>
        <taxon>Bacteria</taxon>
        <taxon>Pseudomonadati</taxon>
        <taxon>Pseudomonadota</taxon>
        <taxon>Betaproteobacteria</taxon>
        <taxon>Burkholderiales</taxon>
        <taxon>Comamonadaceae</taxon>
        <taxon>Comamonas</taxon>
    </lineage>
</organism>
<dbReference type="InterPro" id="IPR011014">
    <property type="entry name" value="MscS_channel_TM-2"/>
</dbReference>
<feature type="transmembrane region" description="Helical" evidence="9">
    <location>
        <begin position="704"/>
        <end position="724"/>
    </location>
</feature>
<dbReference type="PANTHER" id="PTHR30347:SF1">
    <property type="entry name" value="MECHANOSENSITIVE CHANNEL MSCK"/>
    <property type="match status" value="1"/>
</dbReference>
<evidence type="ECO:0000259" key="11">
    <source>
        <dbReference type="Pfam" id="PF00924"/>
    </source>
</evidence>
<name>A0ABR6RBK6_9BURK</name>
<evidence type="ECO:0000256" key="6">
    <source>
        <dbReference type="ARBA" id="ARBA00023136"/>
    </source>
</evidence>
<keyword evidence="5 9" id="KW-1133">Transmembrane helix</keyword>
<feature type="region of interest" description="Disordered" evidence="8">
    <location>
        <begin position="160"/>
        <end position="188"/>
    </location>
</feature>
<comment type="similarity">
    <text evidence="2">Belongs to the MscS (TC 1.A.23) family.</text>
</comment>
<reference evidence="15 16" key="1">
    <citation type="submission" date="2020-08" db="EMBL/GenBank/DDBJ databases">
        <title>Functional genomics of gut bacteria from endangered species of beetles.</title>
        <authorList>
            <person name="Carlos-Shanley C."/>
        </authorList>
    </citation>
    <scope>NUCLEOTIDE SEQUENCE [LARGE SCALE GENOMIC DNA]</scope>
    <source>
        <strain evidence="15 16">S00124</strain>
    </source>
</reference>
<evidence type="ECO:0000313" key="16">
    <source>
        <dbReference type="Proteomes" id="UP000562492"/>
    </source>
</evidence>
<dbReference type="SUPFAM" id="SSF50182">
    <property type="entry name" value="Sm-like ribonucleoproteins"/>
    <property type="match status" value="1"/>
</dbReference>
<dbReference type="InterPro" id="IPR010920">
    <property type="entry name" value="LSM_dom_sf"/>
</dbReference>
<keyword evidence="6 9" id="KW-0472">Membrane</keyword>
<evidence type="ECO:0000256" key="9">
    <source>
        <dbReference type="SAM" id="Phobius"/>
    </source>
</evidence>
<evidence type="ECO:0000259" key="13">
    <source>
        <dbReference type="Pfam" id="PF21082"/>
    </source>
</evidence>
<evidence type="ECO:0000256" key="5">
    <source>
        <dbReference type="ARBA" id="ARBA00022989"/>
    </source>
</evidence>
<keyword evidence="16" id="KW-1185">Reference proteome</keyword>
<proteinExistence type="inferred from homology"/>
<dbReference type="Pfam" id="PF21088">
    <property type="entry name" value="MS_channel_1st"/>
    <property type="match status" value="1"/>
</dbReference>
<feature type="transmembrane region" description="Helical" evidence="9">
    <location>
        <begin position="487"/>
        <end position="507"/>
    </location>
</feature>
<dbReference type="SUPFAM" id="SSF82689">
    <property type="entry name" value="Mechanosensitive channel protein MscS (YggB), C-terminal domain"/>
    <property type="match status" value="1"/>
</dbReference>
<feature type="transmembrane region" description="Helical" evidence="9">
    <location>
        <begin position="836"/>
        <end position="857"/>
    </location>
</feature>
<dbReference type="RefSeq" id="WP_233464303.1">
    <property type="nucleotide sequence ID" value="NZ_JACHKZ010000002.1"/>
</dbReference>
<keyword evidence="7" id="KW-0175">Coiled coil</keyword>
<dbReference type="Gene3D" id="2.30.30.60">
    <property type="match status" value="1"/>
</dbReference>
<feature type="signal peptide" evidence="10">
    <location>
        <begin position="1"/>
        <end position="18"/>
    </location>
</feature>
<protein>
    <submittedName>
        <fullName evidence="15">Potassium efflux system protein</fullName>
    </submittedName>
</protein>
<feature type="transmembrane region" description="Helical" evidence="9">
    <location>
        <begin position="576"/>
        <end position="599"/>
    </location>
</feature>
<dbReference type="InterPro" id="IPR011066">
    <property type="entry name" value="MscS_channel_C_sf"/>
</dbReference>
<feature type="transmembrane region" description="Helical" evidence="9">
    <location>
        <begin position="637"/>
        <end position="657"/>
    </location>
</feature>
<feature type="coiled-coil region" evidence="7">
    <location>
        <begin position="230"/>
        <end position="281"/>
    </location>
</feature>
<evidence type="ECO:0000256" key="1">
    <source>
        <dbReference type="ARBA" id="ARBA00004651"/>
    </source>
</evidence>
<keyword evidence="10" id="KW-0732">Signal</keyword>
<feature type="transmembrane region" description="Helical" evidence="9">
    <location>
        <begin position="878"/>
        <end position="899"/>
    </location>
</feature>
<dbReference type="Gene3D" id="3.30.70.100">
    <property type="match status" value="1"/>
</dbReference>
<accession>A0ABR6RBK6</accession>
<dbReference type="InterPro" id="IPR023408">
    <property type="entry name" value="MscS_beta-dom_sf"/>
</dbReference>
<evidence type="ECO:0000256" key="2">
    <source>
        <dbReference type="ARBA" id="ARBA00008017"/>
    </source>
</evidence>
<keyword evidence="4 9" id="KW-0812">Transmembrane</keyword>
<feature type="transmembrane region" description="Helical" evidence="9">
    <location>
        <begin position="789"/>
        <end position="816"/>
    </location>
</feature>
<feature type="domain" description="Mechanosensitive ion channel MscS C-terminal" evidence="13">
    <location>
        <begin position="994"/>
        <end position="1076"/>
    </location>
</feature>
<dbReference type="InterPro" id="IPR006685">
    <property type="entry name" value="MscS_channel_2nd"/>
</dbReference>
<feature type="domain" description="Mechanosensitive ion channel transmembrane helices 2/3" evidence="14">
    <location>
        <begin position="878"/>
        <end position="918"/>
    </location>
</feature>
<dbReference type="PANTHER" id="PTHR30347">
    <property type="entry name" value="POTASSIUM CHANNEL RELATED"/>
    <property type="match status" value="1"/>
</dbReference>
<evidence type="ECO:0000259" key="14">
    <source>
        <dbReference type="Pfam" id="PF21088"/>
    </source>
</evidence>
<dbReference type="PROSITE" id="PS01246">
    <property type="entry name" value="UPF0003"/>
    <property type="match status" value="1"/>
</dbReference>
<dbReference type="Gene3D" id="1.10.287.1260">
    <property type="match status" value="1"/>
</dbReference>
<dbReference type="Pfam" id="PF12794">
    <property type="entry name" value="MscS_TM"/>
    <property type="match status" value="1"/>
</dbReference>
<feature type="transmembrane region" description="Helical" evidence="9">
    <location>
        <begin position="528"/>
        <end position="556"/>
    </location>
</feature>
<feature type="transmembrane region" description="Helical" evidence="9">
    <location>
        <begin position="611"/>
        <end position="631"/>
    </location>
</feature>
<dbReference type="InterPro" id="IPR049142">
    <property type="entry name" value="MS_channel_1st"/>
</dbReference>
<dbReference type="Pfam" id="PF21082">
    <property type="entry name" value="MS_channel_3rd"/>
    <property type="match status" value="1"/>
</dbReference>
<dbReference type="SUPFAM" id="SSF82861">
    <property type="entry name" value="Mechanosensitive channel protein MscS (YggB), transmembrane region"/>
    <property type="match status" value="1"/>
</dbReference>
<comment type="caution">
    <text evidence="15">The sequence shown here is derived from an EMBL/GenBank/DDBJ whole genome shotgun (WGS) entry which is preliminary data.</text>
</comment>
<feature type="domain" description="Mechanosensitive ion channel MscS" evidence="11">
    <location>
        <begin position="920"/>
        <end position="985"/>
    </location>
</feature>
<dbReference type="Pfam" id="PF00924">
    <property type="entry name" value="MS_channel_2nd"/>
    <property type="match status" value="1"/>
</dbReference>
<evidence type="ECO:0000256" key="10">
    <source>
        <dbReference type="SAM" id="SignalP"/>
    </source>
</evidence>
<sequence length="1099" mass="119586">MYLLLALCAWLLPLAAGAAPASLPSLGGLSVGQASGGSEEERAIQAQRDAANTAEQEADALAQSLERLRNRVQAPAPALPAPLSDMELGQILARWEERVPANASQEVLERLLTDEREAIATLKAGIEKTAAEQANLVAQPGTGRVDLATLQQRVQDSALPVTAEPGESPALTQARQQRRSAEHRRATQELALRQEEQATIETRQRLLDAQLQTQRRELLERTPRVAWLNQRIAERSRQQLEQQVQQAQAAESNAAEAAPAIRELAQQNTGLAEQILEHTNRLVQERQALAADEYRQGQLASALRDTQARLRLGGSASVGQWLWKQRVALPTANTIQARRKATQRQLAELRLSLFNASEWRFNLNGTVAGSGSAQTGAGVGSSAQRTALWTKQAALIDQLQPLLLRRIAVLEQTDAALQATLRSGSALRQVMDKELLWFPSHQAMDSAWLREWRTVLRGSEGASVDSGANASPWNTARVLGASMLRNLWVYAGILAGVLVLLGLRRYALRQLQAIALRVDDFSQDHFGLTLVALGWSLLYALPWSFATAALGLLLQSAAAPAALEPLGQALEQLSDFVFLVTLLHVLFRPGGLALAHFGWPRERVQALRQMVLRATWLIVPIELLGGMAFFSHDDAAISTWGRLCLLVLTLGLAWIAFRYLRQSIRKQRPGLRWGQVVSVAVLLVLAGTLAGIVLGYVYTATEVIQALLSSFVFLAAAEVLVSLLRRWLLLGERQLALNRLRAAAVQTHAGSTQGAVDAAGKAPSDEQSQMALVTVSTQAHRLLGLLQRVLVALSLVYAWSPVLPALLRFEGVVLWYTTNTEAGGVTRSAPVSLMDLLLGMLILLLTFSLTRNLPGLVEVAFSASLRISSSARYTMATLARYTITIAGTVSALTLLGLRWSQLQWMAAALTVGLGFGLQEIFANFVSGLILLVERPFRVGDIITINQHTGTVTRIRTRATTVLDFDNQEIVIPNKTFITGQVTNWTLSDDVTRLVIDVGVAHGSDPAKVQSLLLSIAAEHSLVLREPEPNCWFMALEGQGQKFELRVYVGAVGDRLQVRNDLNRSINAKLAAAGIAIAFPQMDIHVRDMPSGAAESAKGA</sequence>
<evidence type="ECO:0000259" key="12">
    <source>
        <dbReference type="Pfam" id="PF12794"/>
    </source>
</evidence>